<feature type="compositionally biased region" description="Low complexity" evidence="1">
    <location>
        <begin position="95"/>
        <end position="118"/>
    </location>
</feature>
<accession>A0A6G0VSN3</accession>
<keyword evidence="2" id="KW-0808">Transferase</keyword>
<name>A0A6G0VSN3_APHCR</name>
<dbReference type="GO" id="GO:0016740">
    <property type="term" value="F:transferase activity"/>
    <property type="evidence" value="ECO:0007669"/>
    <property type="project" value="UniProtKB-KW"/>
</dbReference>
<dbReference type="EMBL" id="VUJU01012282">
    <property type="protein sequence ID" value="KAF0708111.1"/>
    <property type="molecule type" value="Genomic_DNA"/>
</dbReference>
<dbReference type="Proteomes" id="UP000478052">
    <property type="component" value="Unassembled WGS sequence"/>
</dbReference>
<evidence type="ECO:0000313" key="3">
    <source>
        <dbReference type="Proteomes" id="UP000478052"/>
    </source>
</evidence>
<evidence type="ECO:0000256" key="1">
    <source>
        <dbReference type="SAM" id="MobiDB-lite"/>
    </source>
</evidence>
<protein>
    <submittedName>
        <fullName evidence="2">UDP-glucuronosyltransferase 2B20 isoform X2</fullName>
    </submittedName>
</protein>
<proteinExistence type="predicted"/>
<comment type="caution">
    <text evidence="2">The sequence shown here is derived from an EMBL/GenBank/DDBJ whole genome shotgun (WGS) entry which is preliminary data.</text>
</comment>
<organism evidence="2 3">
    <name type="scientific">Aphis craccivora</name>
    <name type="common">Cowpea aphid</name>
    <dbReference type="NCBI Taxonomy" id="307492"/>
    <lineage>
        <taxon>Eukaryota</taxon>
        <taxon>Metazoa</taxon>
        <taxon>Ecdysozoa</taxon>
        <taxon>Arthropoda</taxon>
        <taxon>Hexapoda</taxon>
        <taxon>Insecta</taxon>
        <taxon>Pterygota</taxon>
        <taxon>Neoptera</taxon>
        <taxon>Paraneoptera</taxon>
        <taxon>Hemiptera</taxon>
        <taxon>Sternorrhyncha</taxon>
        <taxon>Aphidomorpha</taxon>
        <taxon>Aphidoidea</taxon>
        <taxon>Aphididae</taxon>
        <taxon>Aphidini</taxon>
        <taxon>Aphis</taxon>
        <taxon>Aphis</taxon>
    </lineage>
</organism>
<dbReference type="OrthoDB" id="6629625at2759"/>
<keyword evidence="3" id="KW-1185">Reference proteome</keyword>
<reference evidence="2 3" key="1">
    <citation type="submission" date="2019-08" db="EMBL/GenBank/DDBJ databases">
        <title>Whole genome of Aphis craccivora.</title>
        <authorList>
            <person name="Voronova N.V."/>
            <person name="Shulinski R.S."/>
            <person name="Bandarenka Y.V."/>
            <person name="Zhorov D.G."/>
            <person name="Warner D."/>
        </authorList>
    </citation>
    <scope>NUCLEOTIDE SEQUENCE [LARGE SCALE GENOMIC DNA]</scope>
    <source>
        <strain evidence="2">180601</strain>
        <tissue evidence="2">Whole Body</tissue>
    </source>
</reference>
<gene>
    <name evidence="2" type="ORF">FWK35_00029955</name>
</gene>
<dbReference type="AlphaFoldDB" id="A0A6G0VSN3"/>
<sequence length="126" mass="14232">MKIIRLEKILRTSSIINNQQLVNQKKIRKIDNSLDNAVEALKFVCTQKSEVNEFSIFGQHISAQLQKLPLQESLKIQVDIQNMLTTALLRIMNNTPNSNNMSNTSTSQSPISSEMSMSQDTFDCSV</sequence>
<evidence type="ECO:0000313" key="2">
    <source>
        <dbReference type="EMBL" id="KAF0708111.1"/>
    </source>
</evidence>
<feature type="region of interest" description="Disordered" evidence="1">
    <location>
        <begin position="95"/>
        <end position="126"/>
    </location>
</feature>